<proteinExistence type="predicted"/>
<evidence type="ECO:0000313" key="2">
    <source>
        <dbReference type="Proteomes" id="UP000268285"/>
    </source>
</evidence>
<sequence length="50" mass="5540">MHPALVPLDAIELLDVDLQTMQVDELFDYKPDWGLLGPADVEAITELMTG</sequence>
<evidence type="ECO:0000313" key="1">
    <source>
        <dbReference type="EMBL" id="VBA48280.1"/>
    </source>
</evidence>
<dbReference type="Proteomes" id="UP000268285">
    <property type="component" value="Unassembled WGS sequence"/>
</dbReference>
<keyword evidence="2" id="KW-1185">Reference proteome</keyword>
<name>A0A498QNR1_9MYCO</name>
<dbReference type="AlphaFoldDB" id="A0A498QNR1"/>
<protein>
    <submittedName>
        <fullName evidence="1">Uncharacterized protein</fullName>
    </submittedName>
</protein>
<organism evidence="1 2">
    <name type="scientific">Mycobacterium pseudokansasii</name>
    <dbReference type="NCBI Taxonomy" id="2341080"/>
    <lineage>
        <taxon>Bacteria</taxon>
        <taxon>Bacillati</taxon>
        <taxon>Actinomycetota</taxon>
        <taxon>Actinomycetes</taxon>
        <taxon>Mycobacteriales</taxon>
        <taxon>Mycobacteriaceae</taxon>
        <taxon>Mycobacterium</taxon>
    </lineage>
</organism>
<dbReference type="EMBL" id="UPHU01000001">
    <property type="protein sequence ID" value="VBA48280.1"/>
    <property type="molecule type" value="Genomic_DNA"/>
</dbReference>
<gene>
    <name evidence="1" type="ORF">LAUMK142_01237</name>
</gene>
<reference evidence="1 2" key="1">
    <citation type="submission" date="2018-09" db="EMBL/GenBank/DDBJ databases">
        <authorList>
            <person name="Tagini F."/>
        </authorList>
    </citation>
    <scope>NUCLEOTIDE SEQUENCE [LARGE SCALE GENOMIC DNA]</scope>
    <source>
        <strain evidence="1 2">MK142</strain>
    </source>
</reference>
<accession>A0A498QNR1</accession>